<dbReference type="InterPro" id="IPR036873">
    <property type="entry name" value="Rhodanese-like_dom_sf"/>
</dbReference>
<feature type="domain" description="Rhodanese" evidence="1">
    <location>
        <begin position="55"/>
        <end position="140"/>
    </location>
</feature>
<dbReference type="CDD" id="cd00158">
    <property type="entry name" value="RHOD"/>
    <property type="match status" value="1"/>
</dbReference>
<sequence>MKRYLLPLISITAVVIILISIQGKSIYKLSAWDLVGRVVEKEYMITPDQYEILRGEEKTVLFDLRDSQIFNQDHLPGAINLPLGDLDIKSVHDQFDNPWTYVLYSGGSDVANQVWILVSQMGFENVLVLVDGNKLLDESPNYKFQPDTSLYQ</sequence>
<dbReference type="InterPro" id="IPR001763">
    <property type="entry name" value="Rhodanese-like_dom"/>
</dbReference>
<name>A0A0F9F673_9ZZZZ</name>
<organism evidence="2">
    <name type="scientific">marine sediment metagenome</name>
    <dbReference type="NCBI Taxonomy" id="412755"/>
    <lineage>
        <taxon>unclassified sequences</taxon>
        <taxon>metagenomes</taxon>
        <taxon>ecological metagenomes</taxon>
    </lineage>
</organism>
<dbReference type="SUPFAM" id="SSF52821">
    <property type="entry name" value="Rhodanese/Cell cycle control phosphatase"/>
    <property type="match status" value="1"/>
</dbReference>
<dbReference type="AlphaFoldDB" id="A0A0F9F673"/>
<protein>
    <recommendedName>
        <fullName evidence="1">Rhodanese domain-containing protein</fullName>
    </recommendedName>
</protein>
<dbReference type="Gene3D" id="3.40.250.10">
    <property type="entry name" value="Rhodanese-like domain"/>
    <property type="match status" value="1"/>
</dbReference>
<dbReference type="PROSITE" id="PS50206">
    <property type="entry name" value="RHODANESE_3"/>
    <property type="match status" value="1"/>
</dbReference>
<proteinExistence type="predicted"/>
<gene>
    <name evidence="2" type="ORF">LCGC14_2069470</name>
</gene>
<dbReference type="Pfam" id="PF00581">
    <property type="entry name" value="Rhodanese"/>
    <property type="match status" value="1"/>
</dbReference>
<accession>A0A0F9F673</accession>
<comment type="caution">
    <text evidence="2">The sequence shown here is derived from an EMBL/GenBank/DDBJ whole genome shotgun (WGS) entry which is preliminary data.</text>
</comment>
<dbReference type="EMBL" id="LAZR01024796">
    <property type="protein sequence ID" value="KKL73981.1"/>
    <property type="molecule type" value="Genomic_DNA"/>
</dbReference>
<evidence type="ECO:0000259" key="1">
    <source>
        <dbReference type="PROSITE" id="PS50206"/>
    </source>
</evidence>
<reference evidence="2" key="1">
    <citation type="journal article" date="2015" name="Nature">
        <title>Complex archaea that bridge the gap between prokaryotes and eukaryotes.</title>
        <authorList>
            <person name="Spang A."/>
            <person name="Saw J.H."/>
            <person name="Jorgensen S.L."/>
            <person name="Zaremba-Niedzwiedzka K."/>
            <person name="Martijn J."/>
            <person name="Lind A.E."/>
            <person name="van Eijk R."/>
            <person name="Schleper C."/>
            <person name="Guy L."/>
            <person name="Ettema T.J."/>
        </authorList>
    </citation>
    <scope>NUCLEOTIDE SEQUENCE</scope>
</reference>
<evidence type="ECO:0000313" key="2">
    <source>
        <dbReference type="EMBL" id="KKL73981.1"/>
    </source>
</evidence>